<dbReference type="InterPro" id="IPR055565">
    <property type="entry name" value="DUF7141"/>
</dbReference>
<dbReference type="Pfam" id="PF23614">
    <property type="entry name" value="DUF7141"/>
    <property type="match status" value="1"/>
</dbReference>
<dbReference type="AlphaFoldDB" id="A0A135TKR3"/>
<organism evidence="3 4">
    <name type="scientific">Colletotrichum nymphaeae SA-01</name>
    <dbReference type="NCBI Taxonomy" id="1460502"/>
    <lineage>
        <taxon>Eukaryota</taxon>
        <taxon>Fungi</taxon>
        <taxon>Dikarya</taxon>
        <taxon>Ascomycota</taxon>
        <taxon>Pezizomycotina</taxon>
        <taxon>Sordariomycetes</taxon>
        <taxon>Hypocreomycetidae</taxon>
        <taxon>Glomerellales</taxon>
        <taxon>Glomerellaceae</taxon>
        <taxon>Colletotrichum</taxon>
        <taxon>Colletotrichum acutatum species complex</taxon>
    </lineage>
</organism>
<dbReference type="OrthoDB" id="10642068at2759"/>
<sequence>MDDLPAGADDNATMSLAESPSDALFGLDTADFDPSHETDLRVDENEAEEKVADEDEVMLDDSMADEDTEFVPVDGVSIQPESYNAAAEPATEEIARTPPRTDFGVDEHIPSIEADDTHEDETAITSERVDGFASIKPEDEIEKAVARLRPWNFEIILPRISPEERAQYLSIKSDVVDEVIEEVPGVEGELWYRVEFTDGQQDTVSYSSKYLIRKSICKYRSAFSPHVFDCSFPLRPSLLVASPSYTGSFEVALACEAIVKSSYLPYKYLNPYPSLLAKPPTSSLFTYNSSRPESLVLRSILAIE</sequence>
<evidence type="ECO:0000256" key="1">
    <source>
        <dbReference type="SAM" id="MobiDB-lite"/>
    </source>
</evidence>
<evidence type="ECO:0000259" key="2">
    <source>
        <dbReference type="Pfam" id="PF23614"/>
    </source>
</evidence>
<dbReference type="Proteomes" id="UP000070054">
    <property type="component" value="Unassembled WGS sequence"/>
</dbReference>
<evidence type="ECO:0000313" key="3">
    <source>
        <dbReference type="EMBL" id="KXH48699.1"/>
    </source>
</evidence>
<comment type="caution">
    <text evidence="3">The sequence shown here is derived from an EMBL/GenBank/DDBJ whole genome shotgun (WGS) entry which is preliminary data.</text>
</comment>
<name>A0A135TKR3_9PEZI</name>
<keyword evidence="4" id="KW-1185">Reference proteome</keyword>
<feature type="domain" description="DUF7141" evidence="2">
    <location>
        <begin position="173"/>
        <end position="207"/>
    </location>
</feature>
<dbReference type="EMBL" id="JEMN01001087">
    <property type="protein sequence ID" value="KXH48699.1"/>
    <property type="molecule type" value="Genomic_DNA"/>
</dbReference>
<accession>A0A135TKR3</accession>
<evidence type="ECO:0000313" key="4">
    <source>
        <dbReference type="Proteomes" id="UP000070054"/>
    </source>
</evidence>
<proteinExistence type="predicted"/>
<protein>
    <recommendedName>
        <fullName evidence="2">DUF7141 domain-containing protein</fullName>
    </recommendedName>
</protein>
<reference evidence="3 4" key="1">
    <citation type="submission" date="2014-02" db="EMBL/GenBank/DDBJ databases">
        <title>The genome sequence of Colletotrichum nymphaeae SA-01.</title>
        <authorList>
            <person name="Baroncelli R."/>
            <person name="Thon M.R."/>
        </authorList>
    </citation>
    <scope>NUCLEOTIDE SEQUENCE [LARGE SCALE GENOMIC DNA]</scope>
    <source>
        <strain evidence="3 4">SA-01</strain>
    </source>
</reference>
<feature type="compositionally biased region" description="Basic and acidic residues" evidence="1">
    <location>
        <begin position="33"/>
        <end position="50"/>
    </location>
</feature>
<gene>
    <name evidence="3" type="ORF">CNYM01_07581</name>
</gene>
<feature type="region of interest" description="Disordered" evidence="1">
    <location>
        <begin position="1"/>
        <end position="54"/>
    </location>
</feature>